<dbReference type="Gene3D" id="3.40.50.1820">
    <property type="entry name" value="alpha/beta hydrolase"/>
    <property type="match status" value="1"/>
</dbReference>
<evidence type="ECO:0000259" key="1">
    <source>
        <dbReference type="Pfam" id="PF01738"/>
    </source>
</evidence>
<evidence type="ECO:0000313" key="3">
    <source>
        <dbReference type="Proteomes" id="UP000316270"/>
    </source>
</evidence>
<dbReference type="Pfam" id="PF01738">
    <property type="entry name" value="DLH"/>
    <property type="match status" value="1"/>
</dbReference>
<reference evidence="2 3" key="1">
    <citation type="submission" date="2019-07" db="EMBL/GenBank/DDBJ databases">
        <title>Finished genome of Venturia effusa.</title>
        <authorList>
            <person name="Young C.A."/>
            <person name="Cox M.P."/>
            <person name="Ganley A.R.D."/>
            <person name="David W.J."/>
        </authorList>
    </citation>
    <scope>NUCLEOTIDE SEQUENCE [LARGE SCALE GENOMIC DNA]</scope>
    <source>
        <strain evidence="3">albino</strain>
    </source>
</reference>
<proteinExistence type="predicted"/>
<dbReference type="InterPro" id="IPR002925">
    <property type="entry name" value="Dienelactn_hydro"/>
</dbReference>
<dbReference type="GO" id="GO:0016787">
    <property type="term" value="F:hydrolase activity"/>
    <property type="evidence" value="ECO:0007669"/>
    <property type="project" value="InterPro"/>
</dbReference>
<dbReference type="AlphaFoldDB" id="A0A517L6Y2"/>
<organism evidence="2 3">
    <name type="scientific">Venturia effusa</name>
    <dbReference type="NCBI Taxonomy" id="50376"/>
    <lineage>
        <taxon>Eukaryota</taxon>
        <taxon>Fungi</taxon>
        <taxon>Dikarya</taxon>
        <taxon>Ascomycota</taxon>
        <taxon>Pezizomycotina</taxon>
        <taxon>Dothideomycetes</taxon>
        <taxon>Pleosporomycetidae</taxon>
        <taxon>Venturiales</taxon>
        <taxon>Venturiaceae</taxon>
        <taxon>Venturia</taxon>
    </lineage>
</organism>
<gene>
    <name evidence="2" type="ORF">FKW77_002963</name>
</gene>
<dbReference type="SUPFAM" id="SSF53474">
    <property type="entry name" value="alpha/beta-Hydrolases"/>
    <property type="match status" value="1"/>
</dbReference>
<keyword evidence="3" id="KW-1185">Reference proteome</keyword>
<feature type="domain" description="Dienelactone hydrolase" evidence="1">
    <location>
        <begin position="37"/>
        <end position="253"/>
    </location>
</feature>
<dbReference type="Proteomes" id="UP000316270">
    <property type="component" value="Chromosome 6"/>
</dbReference>
<dbReference type="OrthoDB" id="1393670at2759"/>
<dbReference type="STRING" id="50376.A0A517L6Y2"/>
<sequence length="257" mass="28642">MAAKPDTYLAKPSGACCLEGNIHRGTPKGKHVTIAGLETYIATPEKPNGNIIIYYPDVYGLFNNALLIMDGYANAGYLTLGMDYFQGDPVYKYRTADGKNVEGFDWEGWLDKHVKNAAKITPAWVEAVVKEYRKEGVRFACVGYCFGAPYVMDALAGDLCEVGAFAHPAFLKDDHFENIKKPLFLSCAETDHTFSTESRNKAIDMLSKAKKPYGVQIFSGVAHGFALRCNLDDPYARYVKEQSLKSIVDYFDFYLSQ</sequence>
<name>A0A517L6Y2_9PEZI</name>
<dbReference type="PANTHER" id="PTHR17630">
    <property type="entry name" value="DIENELACTONE HYDROLASE"/>
    <property type="match status" value="1"/>
</dbReference>
<evidence type="ECO:0000313" key="2">
    <source>
        <dbReference type="EMBL" id="QDS71393.1"/>
    </source>
</evidence>
<protein>
    <recommendedName>
        <fullName evidence="1">Dienelactone hydrolase domain-containing protein</fullName>
    </recommendedName>
</protein>
<dbReference type="EMBL" id="CP042190">
    <property type="protein sequence ID" value="QDS71393.1"/>
    <property type="molecule type" value="Genomic_DNA"/>
</dbReference>
<dbReference type="PANTHER" id="PTHR17630:SF44">
    <property type="entry name" value="PROTEIN AIM2"/>
    <property type="match status" value="1"/>
</dbReference>
<dbReference type="InterPro" id="IPR029058">
    <property type="entry name" value="AB_hydrolase_fold"/>
</dbReference>
<accession>A0A517L6Y2</accession>